<evidence type="ECO:0000256" key="12">
    <source>
        <dbReference type="ARBA" id="ARBA00040743"/>
    </source>
</evidence>
<gene>
    <name evidence="16" type="ORF">OB2597_02472</name>
</gene>
<dbReference type="AlphaFoldDB" id="A3TX88"/>
<evidence type="ECO:0000256" key="2">
    <source>
        <dbReference type="ARBA" id="ARBA00018370"/>
    </source>
</evidence>
<evidence type="ECO:0000313" key="17">
    <source>
        <dbReference type="Proteomes" id="UP000004318"/>
    </source>
</evidence>
<dbReference type="RefSeq" id="WP_009804748.1">
    <property type="nucleotide sequence ID" value="NZ_CH724131.1"/>
</dbReference>
<dbReference type="Proteomes" id="UP000004318">
    <property type="component" value="Unassembled WGS sequence"/>
</dbReference>
<keyword evidence="3" id="KW-1003">Cell membrane</keyword>
<comment type="subcellular location">
    <subcellularLocation>
        <location evidence="1">Cell inner membrane</location>
        <topology evidence="1">Single-pass type II membrane protein</topology>
        <orientation evidence="1">Periplasmic side</orientation>
    </subcellularLocation>
</comment>
<keyword evidence="7" id="KW-0472">Membrane</keyword>
<evidence type="ECO:0000256" key="6">
    <source>
        <dbReference type="ARBA" id="ARBA00022989"/>
    </source>
</evidence>
<evidence type="ECO:0000256" key="4">
    <source>
        <dbReference type="ARBA" id="ARBA00022519"/>
    </source>
</evidence>
<evidence type="ECO:0000256" key="10">
    <source>
        <dbReference type="ARBA" id="ARBA00031484"/>
    </source>
</evidence>
<dbReference type="STRING" id="252305.OB2597_02472"/>
<keyword evidence="14" id="KW-0697">Rotamase</keyword>
<dbReference type="PANTHER" id="PTHR47529:SF1">
    <property type="entry name" value="PERIPLASMIC CHAPERONE PPID"/>
    <property type="match status" value="1"/>
</dbReference>
<organism evidence="16 17">
    <name type="scientific">Pseudooceanicola batsensis (strain ATCC BAA-863 / DSM 15984 / KCTC 12145 / HTCC2597)</name>
    <name type="common">Oceanicola batsensis</name>
    <dbReference type="NCBI Taxonomy" id="252305"/>
    <lineage>
        <taxon>Bacteria</taxon>
        <taxon>Pseudomonadati</taxon>
        <taxon>Pseudomonadota</taxon>
        <taxon>Alphaproteobacteria</taxon>
        <taxon>Rhodobacterales</taxon>
        <taxon>Paracoccaceae</taxon>
        <taxon>Pseudooceanicola</taxon>
    </lineage>
</organism>
<sequence length="612" mass="67893">MAKKGGRTAVWILMGLLILGLGGFGATSFTGTVRNVGSVGDQEITVQEYGRTLQSELRAMEAQTGEAISLEQAQAMGIDRRVLSRLLTNAAFDLEADRVGLSIGDETLVRLVRDIPAFRGVDGQFSRDGYEFAIERSGLTVGEFEDGIRKETARALLQGAVFSGRALPDAYLDTVLNYFAERRRVTWARVESSQLDGESFEPSEEDLRALYDELIEDFTLPERKRITYAWLTPEMILDQVEIDEDLLRQEYEARSDQYNRPERRLVERLIYADQGRAAEAADRLENGEADFETLVEERGLTLSDIDMGDVSRADLGAAGDPVFAAESGEIVGPVETDLGPAFFRVNGILSAEETTFEEALPDLRQELAFDRARRRVANEAEPAEDMLAGGATLEELAAETDMRLGSVDWAEGQSEGIAAYEGFDAAAARLDETAYPEVMRLTDGGIFAMRLDEVLPPEPAPFENVRERVRNIWETRQTMQRLRTQAGEHIDRLRESADFDSLGLEVQTEEALTRQGSVMGAPEAFVETVFQMEEGQIAMVDGFGAVLIVRLDEVLPPNPEDPDTAAMRNNLSQQLHSSVTQDVNRLFTQDIRSRAGVELDQEAINAVHANFR</sequence>
<dbReference type="SUPFAM" id="SSF109998">
    <property type="entry name" value="Triger factor/SurA peptide-binding domain-like"/>
    <property type="match status" value="1"/>
</dbReference>
<dbReference type="Gene3D" id="1.10.4030.10">
    <property type="entry name" value="Porin chaperone SurA, peptide-binding domain"/>
    <property type="match status" value="1"/>
</dbReference>
<evidence type="ECO:0000256" key="11">
    <source>
        <dbReference type="ARBA" id="ARBA00038408"/>
    </source>
</evidence>
<dbReference type="Pfam" id="PF13624">
    <property type="entry name" value="SurA_N_3"/>
    <property type="match status" value="1"/>
</dbReference>
<feature type="domain" description="PpiC" evidence="15">
    <location>
        <begin position="261"/>
        <end position="347"/>
    </location>
</feature>
<evidence type="ECO:0000256" key="9">
    <source>
        <dbReference type="ARBA" id="ARBA00030642"/>
    </source>
</evidence>
<dbReference type="InterPro" id="IPR046357">
    <property type="entry name" value="PPIase_dom_sf"/>
</dbReference>
<dbReference type="SUPFAM" id="SSF54534">
    <property type="entry name" value="FKBP-like"/>
    <property type="match status" value="1"/>
</dbReference>
<protein>
    <recommendedName>
        <fullName evidence="2">Parvulin-like PPIase</fullName>
    </recommendedName>
    <alternativeName>
        <fullName evidence="9">Peptidyl-prolyl cis-trans isomerase plp</fullName>
    </alternativeName>
    <alternativeName>
        <fullName evidence="12">Periplasmic chaperone PpiD</fullName>
    </alternativeName>
    <alternativeName>
        <fullName evidence="13">Periplasmic folding chaperone</fullName>
    </alternativeName>
    <alternativeName>
        <fullName evidence="10">Rotamase plp</fullName>
    </alternativeName>
</protein>
<evidence type="ECO:0000259" key="15">
    <source>
        <dbReference type="PROSITE" id="PS50198"/>
    </source>
</evidence>
<keyword evidence="6" id="KW-1133">Transmembrane helix</keyword>
<dbReference type="PROSITE" id="PS50198">
    <property type="entry name" value="PPIC_PPIASE_2"/>
    <property type="match status" value="1"/>
</dbReference>
<dbReference type="Gene3D" id="3.10.50.40">
    <property type="match status" value="1"/>
</dbReference>
<dbReference type="HOGENOM" id="CLU_023843_2_1_5"/>
<accession>A3TX88</accession>
<evidence type="ECO:0000313" key="16">
    <source>
        <dbReference type="EMBL" id="EAQ03448.1"/>
    </source>
</evidence>
<dbReference type="EMBL" id="AAMO01000004">
    <property type="protein sequence ID" value="EAQ03448.1"/>
    <property type="molecule type" value="Genomic_DNA"/>
</dbReference>
<dbReference type="GO" id="GO:0005886">
    <property type="term" value="C:plasma membrane"/>
    <property type="evidence" value="ECO:0007669"/>
    <property type="project" value="UniProtKB-SubCell"/>
</dbReference>
<evidence type="ECO:0000256" key="5">
    <source>
        <dbReference type="ARBA" id="ARBA00022692"/>
    </source>
</evidence>
<proteinExistence type="inferred from homology"/>
<keyword evidence="4" id="KW-0997">Cell inner membrane</keyword>
<dbReference type="OrthoDB" id="9768393at2"/>
<evidence type="ECO:0000256" key="3">
    <source>
        <dbReference type="ARBA" id="ARBA00022475"/>
    </source>
</evidence>
<keyword evidence="14" id="KW-0413">Isomerase</keyword>
<dbReference type="InterPro" id="IPR052029">
    <property type="entry name" value="PpiD_chaperone"/>
</dbReference>
<keyword evidence="17" id="KW-1185">Reference proteome</keyword>
<dbReference type="eggNOG" id="COG0760">
    <property type="taxonomic scope" value="Bacteria"/>
</dbReference>
<name>A3TX88_PSEBH</name>
<dbReference type="GO" id="GO:0003755">
    <property type="term" value="F:peptidyl-prolyl cis-trans isomerase activity"/>
    <property type="evidence" value="ECO:0007669"/>
    <property type="project" value="UniProtKB-KW"/>
</dbReference>
<dbReference type="InterPro" id="IPR000297">
    <property type="entry name" value="PPIase_PpiC"/>
</dbReference>
<dbReference type="InterPro" id="IPR027304">
    <property type="entry name" value="Trigger_fact/SurA_dom_sf"/>
</dbReference>
<evidence type="ECO:0000256" key="7">
    <source>
        <dbReference type="ARBA" id="ARBA00023136"/>
    </source>
</evidence>
<reference evidence="16 17" key="1">
    <citation type="journal article" date="2010" name="J. Bacteriol.">
        <title>Genome sequences of Oceanicola granulosus HTCC2516(T) and Oceanicola batsensis HTCC2597(TDelta).</title>
        <authorList>
            <person name="Thrash J.C."/>
            <person name="Cho J.C."/>
            <person name="Vergin K.L."/>
            <person name="Giovannoni S.J."/>
        </authorList>
    </citation>
    <scope>NUCLEOTIDE SEQUENCE [LARGE SCALE GENOMIC DNA]</scope>
    <source>
        <strain evidence="17">ATCC BAA-863 / DSM 15984 / KCTC 12145 / HTCC2597</strain>
    </source>
</reference>
<comment type="caution">
    <text evidence="16">The sequence shown here is derived from an EMBL/GenBank/DDBJ whole genome shotgun (WGS) entry which is preliminary data.</text>
</comment>
<evidence type="ECO:0000256" key="1">
    <source>
        <dbReference type="ARBA" id="ARBA00004382"/>
    </source>
</evidence>
<evidence type="ECO:0000256" key="8">
    <source>
        <dbReference type="ARBA" id="ARBA00023186"/>
    </source>
</evidence>
<evidence type="ECO:0000256" key="14">
    <source>
        <dbReference type="PROSITE-ProRule" id="PRU00278"/>
    </source>
</evidence>
<keyword evidence="8" id="KW-0143">Chaperone</keyword>
<dbReference type="PANTHER" id="PTHR47529">
    <property type="entry name" value="PEPTIDYL-PROLYL CIS-TRANS ISOMERASE D"/>
    <property type="match status" value="1"/>
</dbReference>
<comment type="similarity">
    <text evidence="11">Belongs to the PpiD chaperone family.</text>
</comment>
<evidence type="ECO:0000256" key="13">
    <source>
        <dbReference type="ARBA" id="ARBA00042775"/>
    </source>
</evidence>
<dbReference type="Pfam" id="PF13145">
    <property type="entry name" value="Rotamase_2"/>
    <property type="match status" value="1"/>
</dbReference>
<keyword evidence="5" id="KW-0812">Transmembrane</keyword>